<reference evidence="3 6" key="1">
    <citation type="submission" date="2019-10" db="EMBL/GenBank/DDBJ databases">
        <title>The completed genome of Lactobacillus harbinensis M1.</title>
        <authorList>
            <person name="Zheng Y."/>
        </authorList>
    </citation>
    <scope>NUCLEOTIDE SEQUENCE [LARGE SCALE GENOMIC DNA]</scope>
    <source>
        <strain evidence="3 6">M1</strain>
    </source>
</reference>
<evidence type="ECO:0000259" key="1">
    <source>
        <dbReference type="Pfam" id="PF13546"/>
    </source>
</evidence>
<name>A0A5P8M261_9LACO</name>
<dbReference type="EMBL" id="CP045143">
    <property type="protein sequence ID" value="QFR24889.1"/>
    <property type="molecule type" value="Genomic_DNA"/>
</dbReference>
<dbReference type="KEGG" id="lhb:D1010_16705"/>
<dbReference type="EMBL" id="CP045143">
    <property type="protein sequence ID" value="QFR22011.1"/>
    <property type="molecule type" value="Genomic_DNA"/>
</dbReference>
<dbReference type="EMBL" id="CP045143">
    <property type="protein sequence ID" value="QFR24276.1"/>
    <property type="molecule type" value="Genomic_DNA"/>
</dbReference>
<evidence type="ECO:0000313" key="5">
    <source>
        <dbReference type="EMBL" id="QFR24889.1"/>
    </source>
</evidence>
<dbReference type="KEGG" id="lhb:D1010_13290"/>
<feature type="domain" description="Transposase IS701-like DDE" evidence="1">
    <location>
        <begin position="78"/>
        <end position="257"/>
    </location>
</feature>
<sequence length="456" mass="52254">MNIIEHTRTELGLKNIILRFSSLVGLSKLPKKANFRRRSSISLTKVLAWLIQTKFLGRSLYRAMPDPDCTIRTVRNDLNDGRINWQRLTCLVGAAIIKHLRPYIDARRRFAFILDDTLFARDYSTKTELLARVFNHDDHVYQRGFRALTLAWSDGNTLLPVDYALMSSKSAAQRLGSPAKTTSGRSIAGQRRVQAQGKMNDVSVELLTQALANHIPAHYVLFDSWFSSPRMFYTLKTMGLAGIGMIKRTKKIYYRYRGRLYSVKDLYERFCASRRQTHTNYQYSPIVTAYVNLDDGTQVAYPLKLVFVTNRKNASSYLVLATTQTNLRPEEIIQMYGRRWQIEGYFKVAKQYLRLDKSQIQSYDGLCGHLAVVMMTYDLLAWQQRLNEDERTLGDLFYEMNEVMPDIAVTQALAWLLKALSTLGATLVGAAEEVINNIVDHFVSFLPKNLVNLLGI</sequence>
<dbReference type="Proteomes" id="UP000326779">
    <property type="component" value="Chromosome"/>
</dbReference>
<dbReference type="Gene3D" id="3.90.350.10">
    <property type="entry name" value="Transposase Inhibitor Protein From Tn5, Chain A, domain 1"/>
    <property type="match status" value="1"/>
</dbReference>
<dbReference type="AlphaFoldDB" id="A0A5P8M261"/>
<dbReference type="InterPro" id="IPR038721">
    <property type="entry name" value="IS701-like_DDE_dom"/>
</dbReference>
<evidence type="ECO:0000313" key="6">
    <source>
        <dbReference type="Proteomes" id="UP000326779"/>
    </source>
</evidence>
<proteinExistence type="predicted"/>
<dbReference type="Pfam" id="PF13546">
    <property type="entry name" value="DDE_5"/>
    <property type="match status" value="1"/>
</dbReference>
<dbReference type="RefSeq" id="WP_152260002.1">
    <property type="nucleotide sequence ID" value="NZ_CP045143.1"/>
</dbReference>
<protein>
    <submittedName>
        <fullName evidence="3">Transposase</fullName>
    </submittedName>
</protein>
<organism evidence="3 6">
    <name type="scientific">Schleiferilactobacillus harbinensis</name>
    <dbReference type="NCBI Taxonomy" id="304207"/>
    <lineage>
        <taxon>Bacteria</taxon>
        <taxon>Bacillati</taxon>
        <taxon>Bacillota</taxon>
        <taxon>Bacilli</taxon>
        <taxon>Lactobacillales</taxon>
        <taxon>Lactobacillaceae</taxon>
        <taxon>Schleiferilactobacillus</taxon>
    </lineage>
</organism>
<dbReference type="SUPFAM" id="SSF53098">
    <property type="entry name" value="Ribonuclease H-like"/>
    <property type="match status" value="1"/>
</dbReference>
<dbReference type="InterPro" id="IPR012337">
    <property type="entry name" value="RNaseH-like_sf"/>
</dbReference>
<dbReference type="KEGG" id="lhb:D1010_02445"/>
<dbReference type="EMBL" id="CP045143">
    <property type="protein sequence ID" value="QFR22397.1"/>
    <property type="molecule type" value="Genomic_DNA"/>
</dbReference>
<evidence type="ECO:0000313" key="2">
    <source>
        <dbReference type="EMBL" id="QFR22011.1"/>
    </source>
</evidence>
<gene>
    <name evidence="2" type="ORF">D1010_00345</name>
    <name evidence="3" type="ORF">D1010_02445</name>
    <name evidence="4" type="ORF">D1010_13290</name>
    <name evidence="5" type="ORF">D1010_16705</name>
</gene>
<evidence type="ECO:0000313" key="4">
    <source>
        <dbReference type="EMBL" id="QFR24276.1"/>
    </source>
</evidence>
<evidence type="ECO:0000313" key="3">
    <source>
        <dbReference type="EMBL" id="QFR22397.1"/>
    </source>
</evidence>
<accession>A0A5P8M261</accession>
<dbReference type="KEGG" id="lhb:D1010_00345"/>